<dbReference type="Proteomes" id="UP000007115">
    <property type="component" value="Unassembled WGS sequence"/>
</dbReference>
<dbReference type="GeneID" id="25787737"/>
<dbReference type="EMBL" id="ABDF02000005">
    <property type="protein sequence ID" value="EHK23910.1"/>
    <property type="molecule type" value="Genomic_DNA"/>
</dbReference>
<feature type="non-terminal residue" evidence="6">
    <location>
        <position position="192"/>
    </location>
</feature>
<dbReference type="OMA" id="QINIERM"/>
<dbReference type="eggNOG" id="ENOG502RY83">
    <property type="taxonomic scope" value="Eukaryota"/>
</dbReference>
<accession>G9MPW0</accession>
<evidence type="ECO:0000256" key="2">
    <source>
        <dbReference type="ARBA" id="ARBA00022454"/>
    </source>
</evidence>
<organism evidence="6 7">
    <name type="scientific">Hypocrea virens (strain Gv29-8 / FGSC 10586)</name>
    <name type="common">Gliocladium virens</name>
    <name type="synonym">Trichoderma virens</name>
    <dbReference type="NCBI Taxonomy" id="413071"/>
    <lineage>
        <taxon>Eukaryota</taxon>
        <taxon>Fungi</taxon>
        <taxon>Dikarya</taxon>
        <taxon>Ascomycota</taxon>
        <taxon>Pezizomycotina</taxon>
        <taxon>Sordariomycetes</taxon>
        <taxon>Hypocreomycetidae</taxon>
        <taxon>Hypocreales</taxon>
        <taxon>Hypocreaceae</taxon>
        <taxon>Trichoderma</taxon>
    </lineage>
</organism>
<proteinExistence type="predicted"/>
<dbReference type="Pfam" id="PF10451">
    <property type="entry name" value="Stn1"/>
    <property type="match status" value="2"/>
</dbReference>
<gene>
    <name evidence="6" type="ORF">TRIVIDRAFT_137772</name>
</gene>
<evidence type="ECO:0000256" key="1">
    <source>
        <dbReference type="ARBA" id="ARBA00004574"/>
    </source>
</evidence>
<feature type="region of interest" description="Disordered" evidence="4">
    <location>
        <begin position="91"/>
        <end position="116"/>
    </location>
</feature>
<dbReference type="GO" id="GO:0000781">
    <property type="term" value="C:chromosome, telomeric region"/>
    <property type="evidence" value="ECO:0007669"/>
    <property type="project" value="UniProtKB-SubCell"/>
</dbReference>
<comment type="subcellular location">
    <subcellularLocation>
        <location evidence="1">Chromosome</location>
        <location evidence="1">Telomere</location>
    </subcellularLocation>
</comment>
<evidence type="ECO:0000256" key="4">
    <source>
        <dbReference type="SAM" id="MobiDB-lite"/>
    </source>
</evidence>
<dbReference type="STRING" id="413071.G9MPW0"/>
<dbReference type="InterPro" id="IPR012340">
    <property type="entry name" value="NA-bd_OB-fold"/>
</dbReference>
<dbReference type="RefSeq" id="XP_013958111.1">
    <property type="nucleotide sequence ID" value="XM_014102636.1"/>
</dbReference>
<evidence type="ECO:0000313" key="7">
    <source>
        <dbReference type="Proteomes" id="UP000007115"/>
    </source>
</evidence>
<evidence type="ECO:0000256" key="3">
    <source>
        <dbReference type="ARBA" id="ARBA00022895"/>
    </source>
</evidence>
<feature type="domain" description="CST complex subunit Stn1 N-terminal" evidence="5">
    <location>
        <begin position="45"/>
        <end position="90"/>
    </location>
</feature>
<name>G9MPW0_HYPVG</name>
<dbReference type="InParanoid" id="G9MPW0"/>
<dbReference type="InterPro" id="IPR018856">
    <property type="entry name" value="Stn1_N"/>
</dbReference>
<keyword evidence="2" id="KW-0158">Chromosome</keyword>
<keyword evidence="3" id="KW-0779">Telomere</keyword>
<reference evidence="6 7" key="1">
    <citation type="journal article" date="2011" name="Genome Biol.">
        <title>Comparative genome sequence analysis underscores mycoparasitism as the ancestral life style of Trichoderma.</title>
        <authorList>
            <person name="Kubicek C.P."/>
            <person name="Herrera-Estrella A."/>
            <person name="Seidl-Seiboth V."/>
            <person name="Martinez D.A."/>
            <person name="Druzhinina I.S."/>
            <person name="Thon M."/>
            <person name="Zeilinger S."/>
            <person name="Casas-Flores S."/>
            <person name="Horwitz B.A."/>
            <person name="Mukherjee P.K."/>
            <person name="Mukherjee M."/>
            <person name="Kredics L."/>
            <person name="Alcaraz L.D."/>
            <person name="Aerts A."/>
            <person name="Antal Z."/>
            <person name="Atanasova L."/>
            <person name="Cervantes-Badillo M.G."/>
            <person name="Challacombe J."/>
            <person name="Chertkov O."/>
            <person name="McCluskey K."/>
            <person name="Coulpier F."/>
            <person name="Deshpande N."/>
            <person name="von Doehren H."/>
            <person name="Ebbole D.J."/>
            <person name="Esquivel-Naranjo E.U."/>
            <person name="Fekete E."/>
            <person name="Flipphi M."/>
            <person name="Glaser F."/>
            <person name="Gomez-Rodriguez E.Y."/>
            <person name="Gruber S."/>
            <person name="Han C."/>
            <person name="Henrissat B."/>
            <person name="Hermosa R."/>
            <person name="Hernandez-Onate M."/>
            <person name="Karaffa L."/>
            <person name="Kosti I."/>
            <person name="Le Crom S."/>
            <person name="Lindquist E."/>
            <person name="Lucas S."/>
            <person name="Luebeck M."/>
            <person name="Luebeck P.S."/>
            <person name="Margeot A."/>
            <person name="Metz B."/>
            <person name="Misra M."/>
            <person name="Nevalainen H."/>
            <person name="Omann M."/>
            <person name="Packer N."/>
            <person name="Perrone G."/>
            <person name="Uresti-Rivera E.E."/>
            <person name="Salamov A."/>
            <person name="Schmoll M."/>
            <person name="Seiboth B."/>
            <person name="Shapiro H."/>
            <person name="Sukno S."/>
            <person name="Tamayo-Ramos J.A."/>
            <person name="Tisch D."/>
            <person name="Wiest A."/>
            <person name="Wilkinson H.H."/>
            <person name="Zhang M."/>
            <person name="Coutinho P.M."/>
            <person name="Kenerley C.M."/>
            <person name="Monte E."/>
            <person name="Baker S.E."/>
            <person name="Grigoriev I.V."/>
        </authorList>
    </citation>
    <scope>NUCLEOTIDE SEQUENCE [LARGE SCALE GENOMIC DNA]</scope>
    <source>
        <strain evidence="7">Gv29-8 / FGSC 10586</strain>
    </source>
</reference>
<protein>
    <recommendedName>
        <fullName evidence="5">CST complex subunit Stn1 N-terminal domain-containing protein</fullName>
    </recommendedName>
</protein>
<keyword evidence="7" id="KW-1185">Reference proteome</keyword>
<dbReference type="Gene3D" id="2.40.50.140">
    <property type="entry name" value="Nucleic acid-binding proteins"/>
    <property type="match status" value="1"/>
</dbReference>
<feature type="domain" description="CST complex subunit Stn1 N-terminal" evidence="5">
    <location>
        <begin position="122"/>
        <end position="185"/>
    </location>
</feature>
<dbReference type="HOGENOM" id="CLU_054798_0_1_1"/>
<evidence type="ECO:0000259" key="5">
    <source>
        <dbReference type="Pfam" id="PF10451"/>
    </source>
</evidence>
<dbReference type="OrthoDB" id="77828at2759"/>
<comment type="caution">
    <text evidence="6">The sequence shown here is derived from an EMBL/GenBank/DDBJ whole genome shotgun (WGS) entry which is preliminary data.</text>
</comment>
<evidence type="ECO:0000313" key="6">
    <source>
        <dbReference type="EMBL" id="EHK23910.1"/>
    </source>
</evidence>
<dbReference type="AlphaFoldDB" id="G9MPW0"/>
<dbReference type="SUPFAM" id="SSF50249">
    <property type="entry name" value="Nucleic acid-binding proteins"/>
    <property type="match status" value="1"/>
</dbReference>
<sequence>MTEATEAALYPRYCFHLSPTVNTWCLLRAVEIHALDQHAGFEGENFFFYRNLPIKWVRVVGIVVAIEQFFNRRIYTIDDSSGRNILAVVTSPAPTKPTAESTASEQRTEKDADAQQVDPYADVDVGTVVDVKGGVSSFRNEHQINIERMTIVKSTAQEVVLWEKRAKFRREVLEVPWRLRDKDVRRCRRDAE</sequence>
<dbReference type="VEuPathDB" id="FungiDB:TRIVIDRAFT_137772"/>